<keyword evidence="9 18" id="KW-0472">Membrane</keyword>
<dbReference type="InterPro" id="IPR037677">
    <property type="entry name" value="CD86_IgV"/>
</dbReference>
<evidence type="ECO:0000256" key="1">
    <source>
        <dbReference type="ARBA" id="ARBA00004251"/>
    </source>
</evidence>
<dbReference type="GO" id="GO:0071222">
    <property type="term" value="P:cellular response to lipopolysaccharide"/>
    <property type="evidence" value="ECO:0007669"/>
    <property type="project" value="TreeGrafter"/>
</dbReference>
<keyword evidence="8" id="KW-1064">Adaptive immunity</keyword>
<dbReference type="CTD" id="942"/>
<evidence type="ECO:0000256" key="5">
    <source>
        <dbReference type="ARBA" id="ARBA00022843"/>
    </source>
</evidence>
<dbReference type="FunCoup" id="A0A1S3FF71">
    <property type="interactions" value="286"/>
</dbReference>
<organism evidence="20 21">
    <name type="scientific">Dipodomys ordii</name>
    <name type="common">Ord's kangaroo rat</name>
    <dbReference type="NCBI Taxonomy" id="10020"/>
    <lineage>
        <taxon>Eukaryota</taxon>
        <taxon>Metazoa</taxon>
        <taxon>Chordata</taxon>
        <taxon>Craniata</taxon>
        <taxon>Vertebrata</taxon>
        <taxon>Euteleostomi</taxon>
        <taxon>Mammalia</taxon>
        <taxon>Eutheria</taxon>
        <taxon>Euarchontoglires</taxon>
        <taxon>Glires</taxon>
        <taxon>Rodentia</taxon>
        <taxon>Castorimorpha</taxon>
        <taxon>Heteromyidae</taxon>
        <taxon>Dipodomyinae</taxon>
        <taxon>Dipodomys</taxon>
    </lineage>
</organism>
<evidence type="ECO:0000256" key="8">
    <source>
        <dbReference type="ARBA" id="ARBA00023130"/>
    </source>
</evidence>
<dbReference type="InterPro" id="IPR036179">
    <property type="entry name" value="Ig-like_dom_sf"/>
</dbReference>
<dbReference type="InterPro" id="IPR051713">
    <property type="entry name" value="T-cell_Activation_Regulation"/>
</dbReference>
<evidence type="ECO:0000256" key="2">
    <source>
        <dbReference type="ARBA" id="ARBA00022475"/>
    </source>
</evidence>
<accession>A0A1S3FF71</accession>
<dbReference type="PANTHER" id="PTHR25466">
    <property type="entry name" value="T-LYMPHOCYTE ACTIVATION ANTIGEN"/>
    <property type="match status" value="1"/>
</dbReference>
<evidence type="ECO:0000259" key="19">
    <source>
        <dbReference type="SMART" id="SM00406"/>
    </source>
</evidence>
<keyword evidence="10" id="KW-1015">Disulfide bond</keyword>
<dbReference type="FunFam" id="2.60.40.10:FF:000582">
    <property type="entry name" value="T-lymphocyte activation antigen CD86"/>
    <property type="match status" value="1"/>
</dbReference>
<dbReference type="Pfam" id="PF07686">
    <property type="entry name" value="V-set"/>
    <property type="match status" value="1"/>
</dbReference>
<evidence type="ECO:0000256" key="14">
    <source>
        <dbReference type="ARBA" id="ARBA00060284"/>
    </source>
</evidence>
<dbReference type="InterPro" id="IPR013783">
    <property type="entry name" value="Ig-like_fold"/>
</dbReference>
<evidence type="ECO:0000256" key="11">
    <source>
        <dbReference type="ARBA" id="ARBA00023170"/>
    </source>
</evidence>
<sequence length="345" mass="39290">MALMNTYNYLRYTGCRAMGLRLALLVIAAFLLRDAASVKIQAYFNETAELPCQFVNSQNLNLTDLVVFWQNQERMVLYEAYKGKYKPEHVNVNYIGRTSFDQDNWILRLHGIQIKDQGLYQCFIHHMKNPGGMVRVHQNNCELSVLAHFSKPEIVLTSNITRYSTINVTCSSKQGYPKPLKMFFQLVTENSTSDHHGNMMVSQDNVTKLFNLSLSLSVPIPAGEVNVTIFCILKTESMELSSSLLLYRDPMDPLPDTHQVTWIAIAIICGITLGCGIGVYLKRCRNKKQQQFVIAYKETTKPEGEDNEEMGEREKIHIQESKDEEILCDIHSAKIPSNDQSATHL</sequence>
<evidence type="ECO:0000256" key="16">
    <source>
        <dbReference type="ARBA" id="ARBA00074065"/>
    </source>
</evidence>
<keyword evidence="5" id="KW-0832">Ubl conjugation</keyword>
<evidence type="ECO:0000256" key="13">
    <source>
        <dbReference type="ARBA" id="ARBA00023319"/>
    </source>
</evidence>
<dbReference type="Gene3D" id="2.60.40.10">
    <property type="entry name" value="Immunoglobulins"/>
    <property type="match status" value="2"/>
</dbReference>
<evidence type="ECO:0000256" key="3">
    <source>
        <dbReference type="ARBA" id="ARBA00022692"/>
    </source>
</evidence>
<dbReference type="RefSeq" id="XP_012874935.1">
    <property type="nucleotide sequence ID" value="XM_013019481.1"/>
</dbReference>
<comment type="subcellular location">
    <subcellularLocation>
        <location evidence="1">Cell membrane</location>
        <topology evidence="1">Single-pass type I membrane protein</topology>
    </subcellularLocation>
</comment>
<gene>
    <name evidence="21" type="primary">Cd86</name>
</gene>
<evidence type="ECO:0000256" key="10">
    <source>
        <dbReference type="ARBA" id="ARBA00023157"/>
    </source>
</evidence>
<feature type="domain" description="Immunoglobulin V-set" evidence="19">
    <location>
        <begin position="47"/>
        <end position="124"/>
    </location>
</feature>
<dbReference type="GeneID" id="105988000"/>
<dbReference type="OrthoDB" id="5857426at2759"/>
<dbReference type="InterPro" id="IPR013106">
    <property type="entry name" value="Ig_V-set"/>
</dbReference>
<keyword evidence="7 18" id="KW-1133">Transmembrane helix</keyword>
<keyword evidence="13" id="KW-0393">Immunoglobulin domain</keyword>
<dbReference type="GO" id="GO:0007166">
    <property type="term" value="P:cell surface receptor signaling pathway"/>
    <property type="evidence" value="ECO:0007669"/>
    <property type="project" value="TreeGrafter"/>
</dbReference>
<protein>
    <recommendedName>
        <fullName evidence="16">T-lymphocyte activation antigen CD86</fullName>
    </recommendedName>
    <alternativeName>
        <fullName evidence="17">Activation B7-2 antigen</fullName>
    </alternativeName>
</protein>
<dbReference type="Proteomes" id="UP000081671">
    <property type="component" value="Unplaced"/>
</dbReference>
<comment type="function">
    <text evidence="14">Receptor involved in the costimulatory signal essential for T-lymphocyte proliferation and interleukin-2 production, by binding CD28 or CTLA-4. May play a critical role in the early events of T-cell activation and costimulation of naive T-cells, such as deciding between immunity and anergy that is made by T-cells within 24 hours after activation. Also involved in the regulation of B cells function, plays a role in regulating the level of IgG(1) produced. Upon CD40 engagement, activates NF-kappa-B signaling pathway via phospholipase C and protein kinase C activation.</text>
</comment>
<name>A0A1S3FF71_DIPOR</name>
<evidence type="ECO:0000256" key="15">
    <source>
        <dbReference type="ARBA" id="ARBA00062369"/>
    </source>
</evidence>
<dbReference type="CDD" id="cd16087">
    <property type="entry name" value="IgV_CD86"/>
    <property type="match status" value="1"/>
</dbReference>
<evidence type="ECO:0000256" key="6">
    <source>
        <dbReference type="ARBA" id="ARBA00022859"/>
    </source>
</evidence>
<evidence type="ECO:0000256" key="4">
    <source>
        <dbReference type="ARBA" id="ARBA00022729"/>
    </source>
</evidence>
<dbReference type="InParanoid" id="A0A1S3FF71"/>
<dbReference type="GO" id="GO:0031295">
    <property type="term" value="P:T cell costimulation"/>
    <property type="evidence" value="ECO:0007669"/>
    <property type="project" value="TreeGrafter"/>
</dbReference>
<keyword evidence="4" id="KW-0732">Signal</keyword>
<keyword evidence="11" id="KW-0675">Receptor</keyword>
<evidence type="ECO:0000256" key="17">
    <source>
        <dbReference type="ARBA" id="ARBA00078929"/>
    </source>
</evidence>
<dbReference type="GO" id="GO:0009897">
    <property type="term" value="C:external side of plasma membrane"/>
    <property type="evidence" value="ECO:0007669"/>
    <property type="project" value="TreeGrafter"/>
</dbReference>
<reference evidence="21" key="1">
    <citation type="submission" date="2025-08" db="UniProtKB">
        <authorList>
            <consortium name="RefSeq"/>
        </authorList>
    </citation>
    <scope>IDENTIFICATION</scope>
    <source>
        <tissue evidence="21">Kidney</tissue>
    </source>
</reference>
<keyword evidence="6" id="KW-0391">Immunity</keyword>
<keyword evidence="2" id="KW-1003">Cell membrane</keyword>
<evidence type="ECO:0000313" key="21">
    <source>
        <dbReference type="RefSeq" id="XP_012874935.1"/>
    </source>
</evidence>
<evidence type="ECO:0000313" key="20">
    <source>
        <dbReference type="Proteomes" id="UP000081671"/>
    </source>
</evidence>
<dbReference type="PANTHER" id="PTHR25466:SF2">
    <property type="entry name" value="T-LYMPHOCYTE ACTIVATION ANTIGEN CD86"/>
    <property type="match status" value="1"/>
</dbReference>
<dbReference type="GO" id="GO:0042102">
    <property type="term" value="P:positive regulation of T cell proliferation"/>
    <property type="evidence" value="ECO:0007669"/>
    <property type="project" value="TreeGrafter"/>
</dbReference>
<evidence type="ECO:0000256" key="7">
    <source>
        <dbReference type="ARBA" id="ARBA00022989"/>
    </source>
</evidence>
<feature type="transmembrane region" description="Helical" evidence="18">
    <location>
        <begin position="260"/>
        <end position="281"/>
    </location>
</feature>
<dbReference type="GO" id="GO:0002250">
    <property type="term" value="P:adaptive immune response"/>
    <property type="evidence" value="ECO:0007669"/>
    <property type="project" value="UniProtKB-KW"/>
</dbReference>
<dbReference type="GO" id="GO:0042130">
    <property type="term" value="P:negative regulation of T cell proliferation"/>
    <property type="evidence" value="ECO:0007669"/>
    <property type="project" value="TreeGrafter"/>
</dbReference>
<dbReference type="KEGG" id="dord:105988000"/>
<dbReference type="SUPFAM" id="SSF48726">
    <property type="entry name" value="Immunoglobulin"/>
    <property type="match status" value="1"/>
</dbReference>
<keyword evidence="3 18" id="KW-0812">Transmembrane</keyword>
<evidence type="ECO:0000256" key="12">
    <source>
        <dbReference type="ARBA" id="ARBA00023180"/>
    </source>
</evidence>
<keyword evidence="20" id="KW-1185">Reference proteome</keyword>
<evidence type="ECO:0000256" key="9">
    <source>
        <dbReference type="ARBA" id="ARBA00023136"/>
    </source>
</evidence>
<dbReference type="AlphaFoldDB" id="A0A1S3FF71"/>
<evidence type="ECO:0000256" key="18">
    <source>
        <dbReference type="SAM" id="Phobius"/>
    </source>
</evidence>
<comment type="subunit">
    <text evidence="15">Homodimer. Interacts with MARCH8. Interacts (via cytoplasmic domain) with PHB1 and PHB2; the interactions increases after priming with CD40. Interacts with CD28.</text>
</comment>
<dbReference type="GO" id="GO:0046649">
    <property type="term" value="P:lymphocyte activation"/>
    <property type="evidence" value="ECO:0007669"/>
    <property type="project" value="UniProtKB-ARBA"/>
</dbReference>
<proteinExistence type="predicted"/>
<dbReference type="SMART" id="SM00406">
    <property type="entry name" value="IGv"/>
    <property type="match status" value="1"/>
</dbReference>
<dbReference type="FunFam" id="2.60.40.10:FF:000765">
    <property type="entry name" value="CD86 isoform 1"/>
    <property type="match status" value="1"/>
</dbReference>
<keyword evidence="12" id="KW-0325">Glycoprotein</keyword>